<evidence type="ECO:0000313" key="4">
    <source>
        <dbReference type="Proteomes" id="UP000322214"/>
    </source>
</evidence>
<dbReference type="PROSITE" id="PS51257">
    <property type="entry name" value="PROKAR_LIPOPROTEIN"/>
    <property type="match status" value="1"/>
</dbReference>
<dbReference type="Proteomes" id="UP000322214">
    <property type="component" value="Chromosome"/>
</dbReference>
<feature type="region of interest" description="Disordered" evidence="1">
    <location>
        <begin position="50"/>
        <end position="134"/>
    </location>
</feature>
<keyword evidence="4" id="KW-1185">Reference proteome</keyword>
<dbReference type="OrthoDB" id="291557at2"/>
<feature type="chain" id="PRO_5022892546" description="Lipoprotein" evidence="2">
    <location>
        <begin position="22"/>
        <end position="134"/>
    </location>
</feature>
<keyword evidence="2" id="KW-0732">Signal</keyword>
<organism evidence="3 4">
    <name type="scientific">Mariniblastus fucicola</name>
    <dbReference type="NCBI Taxonomy" id="980251"/>
    <lineage>
        <taxon>Bacteria</taxon>
        <taxon>Pseudomonadati</taxon>
        <taxon>Planctomycetota</taxon>
        <taxon>Planctomycetia</taxon>
        <taxon>Pirellulales</taxon>
        <taxon>Pirellulaceae</taxon>
        <taxon>Mariniblastus</taxon>
    </lineage>
</organism>
<evidence type="ECO:0000256" key="2">
    <source>
        <dbReference type="SAM" id="SignalP"/>
    </source>
</evidence>
<dbReference type="AlphaFoldDB" id="A0A5B9PB33"/>
<proteinExistence type="predicted"/>
<gene>
    <name evidence="3" type="ORF">MFFC18_22750</name>
</gene>
<dbReference type="STRING" id="980251.GCA_001642875_00032"/>
<feature type="signal peptide" evidence="2">
    <location>
        <begin position="1"/>
        <end position="21"/>
    </location>
</feature>
<dbReference type="KEGG" id="mff:MFFC18_22750"/>
<dbReference type="EMBL" id="CP042912">
    <property type="protein sequence ID" value="QEG22395.1"/>
    <property type="molecule type" value="Genomic_DNA"/>
</dbReference>
<evidence type="ECO:0000313" key="3">
    <source>
        <dbReference type="EMBL" id="QEG22395.1"/>
    </source>
</evidence>
<sequence precursor="true">MKYLALIVLTLVASTTGCSMCCGPFDYDYPTFGGKHLRADRAHGRVGSILSDPATMLSGPSADSNLAAPPELLESMSDDDDSYESDRLDADKDENLRELEGIEPLRNGGGLNEPAKDSADDTTASNRWRPRSLR</sequence>
<dbReference type="RefSeq" id="WP_075081506.1">
    <property type="nucleotide sequence ID" value="NZ_CP042912.1"/>
</dbReference>
<protein>
    <recommendedName>
        <fullName evidence="5">Lipoprotein</fullName>
    </recommendedName>
</protein>
<reference evidence="3 4" key="1">
    <citation type="submission" date="2019-08" db="EMBL/GenBank/DDBJ databases">
        <title>Deep-cultivation of Planctomycetes and their phenomic and genomic characterization uncovers novel biology.</title>
        <authorList>
            <person name="Wiegand S."/>
            <person name="Jogler M."/>
            <person name="Boedeker C."/>
            <person name="Pinto D."/>
            <person name="Vollmers J."/>
            <person name="Rivas-Marin E."/>
            <person name="Kohn T."/>
            <person name="Peeters S.H."/>
            <person name="Heuer A."/>
            <person name="Rast P."/>
            <person name="Oberbeckmann S."/>
            <person name="Bunk B."/>
            <person name="Jeske O."/>
            <person name="Meyerdierks A."/>
            <person name="Storesund J.E."/>
            <person name="Kallscheuer N."/>
            <person name="Luecker S."/>
            <person name="Lage O.M."/>
            <person name="Pohl T."/>
            <person name="Merkel B.J."/>
            <person name="Hornburger P."/>
            <person name="Mueller R.-W."/>
            <person name="Bruemmer F."/>
            <person name="Labrenz M."/>
            <person name="Spormann A.M."/>
            <person name="Op den Camp H."/>
            <person name="Overmann J."/>
            <person name="Amann R."/>
            <person name="Jetten M.S.M."/>
            <person name="Mascher T."/>
            <person name="Medema M.H."/>
            <person name="Devos D.P."/>
            <person name="Kaster A.-K."/>
            <person name="Ovreas L."/>
            <person name="Rohde M."/>
            <person name="Galperin M.Y."/>
            <person name="Jogler C."/>
        </authorList>
    </citation>
    <scope>NUCLEOTIDE SEQUENCE [LARGE SCALE GENOMIC DNA]</scope>
    <source>
        <strain evidence="3 4">FC18</strain>
    </source>
</reference>
<accession>A0A5B9PB33</accession>
<evidence type="ECO:0000256" key="1">
    <source>
        <dbReference type="SAM" id="MobiDB-lite"/>
    </source>
</evidence>
<evidence type="ECO:0008006" key="5">
    <source>
        <dbReference type="Google" id="ProtNLM"/>
    </source>
</evidence>
<feature type="compositionally biased region" description="Basic and acidic residues" evidence="1">
    <location>
        <begin position="84"/>
        <end position="100"/>
    </location>
</feature>
<name>A0A5B9PB33_9BACT</name>